<keyword evidence="6" id="KW-0175">Coiled coil</keyword>
<dbReference type="GO" id="GO:0005524">
    <property type="term" value="F:ATP binding"/>
    <property type="evidence" value="ECO:0007669"/>
    <property type="project" value="UniProtKB-UniRule"/>
</dbReference>
<dbReference type="InterPro" id="IPR014016">
    <property type="entry name" value="UvrD-like_ATP-bd"/>
</dbReference>
<gene>
    <name evidence="8" type="primary">helD</name>
    <name evidence="8" type="ORF">MGLY_28410</name>
</gene>
<dbReference type="GO" id="GO:0003677">
    <property type="term" value="F:DNA binding"/>
    <property type="evidence" value="ECO:0007669"/>
    <property type="project" value="InterPro"/>
</dbReference>
<accession>A0A6I5ZTN4</accession>
<proteinExistence type="predicted"/>
<feature type="domain" description="UvrD-like helicase ATP-binding" evidence="7">
    <location>
        <begin position="196"/>
        <end position="550"/>
    </location>
</feature>
<dbReference type="SUPFAM" id="SSF52540">
    <property type="entry name" value="P-loop containing nucleoside triphosphate hydrolases"/>
    <property type="match status" value="1"/>
</dbReference>
<evidence type="ECO:0000313" key="9">
    <source>
        <dbReference type="Proteomes" id="UP000425916"/>
    </source>
</evidence>
<evidence type="ECO:0000256" key="2">
    <source>
        <dbReference type="ARBA" id="ARBA00022801"/>
    </source>
</evidence>
<dbReference type="InterPro" id="IPR027417">
    <property type="entry name" value="P-loop_NTPase"/>
</dbReference>
<organism evidence="8 9">
    <name type="scientific">Neomoorella glycerini</name>
    <dbReference type="NCBI Taxonomy" id="55779"/>
    <lineage>
        <taxon>Bacteria</taxon>
        <taxon>Bacillati</taxon>
        <taxon>Bacillota</taxon>
        <taxon>Clostridia</taxon>
        <taxon>Neomoorellales</taxon>
        <taxon>Neomoorellaceae</taxon>
        <taxon>Neomoorella</taxon>
    </lineage>
</organism>
<dbReference type="GO" id="GO:0016787">
    <property type="term" value="F:hydrolase activity"/>
    <property type="evidence" value="ECO:0007669"/>
    <property type="project" value="UniProtKB-UniRule"/>
</dbReference>
<keyword evidence="2 5" id="KW-0378">Hydrolase</keyword>
<protein>
    <submittedName>
        <fullName evidence="8">DNA helicase IV</fullName>
        <ecNumber evidence="8">3.6.4.12</ecNumber>
    </submittedName>
</protein>
<dbReference type="OrthoDB" id="9787585at2"/>
<dbReference type="PROSITE" id="PS51198">
    <property type="entry name" value="UVRD_HELICASE_ATP_BIND"/>
    <property type="match status" value="1"/>
</dbReference>
<keyword evidence="4 5" id="KW-0067">ATP-binding</keyword>
<dbReference type="PANTHER" id="PTHR11070">
    <property type="entry name" value="UVRD / RECB / PCRA DNA HELICASE FAMILY MEMBER"/>
    <property type="match status" value="1"/>
</dbReference>
<dbReference type="GO" id="GO:0005829">
    <property type="term" value="C:cytosol"/>
    <property type="evidence" value="ECO:0007669"/>
    <property type="project" value="TreeGrafter"/>
</dbReference>
<evidence type="ECO:0000256" key="3">
    <source>
        <dbReference type="ARBA" id="ARBA00022806"/>
    </source>
</evidence>
<evidence type="ECO:0000256" key="5">
    <source>
        <dbReference type="PROSITE-ProRule" id="PRU00560"/>
    </source>
</evidence>
<dbReference type="Pfam" id="PF13538">
    <property type="entry name" value="UvrD_C_2"/>
    <property type="match status" value="1"/>
</dbReference>
<dbReference type="Pfam" id="PF00580">
    <property type="entry name" value="UvrD-helicase"/>
    <property type="match status" value="1"/>
</dbReference>
<sequence>MNYIYKEEAQKLREVYRDILKSIKENESRVKEKEERIREVAGYGGDMQEESQELRVQSDIIRHETKKLQQILPQPYFGRIDFQEKGEEEMETVYIGKQGYQSDGVMVIDWRAPAAAMFYSRNGRYTVNLKEGQKIIDCDLHLIRQLKTYHDHLEEVFEVLNAQNPGAAVSGTHIDQFLQKQLDRQGQERLKDVVATIQAEQNELIRISPEKNLIIQGGAGTGKTIIMLHRAAYLIYASKCRASDILVIAPNKFLLEQIAGILPDLNVEAVEQMTLYDLFLKIVEDEQKVNRLHLNPHILNPFMVPLKSRATAQEIMRYKGSEKTKEYLDYIIDSQVKVALAGAGDFLYDHKVLVPRDKVIGFYNRDALKSMPYQARREKLQNWLADIFESKSLKIKEGTKHHDIEDIKRKALEKARDYINNNLPDSSRLFWNGAVPAYLALKFFMEKQAGWQGPDLITLEDIAALIYLYLRIMGVPKHYRYILIDEAQNLCPLWLEVLKMLLAPNGSITLCGDINQKVSFGGFEENWSDALKILGEEALLGVLTNTYRTTRPILEQAKWALEKSFPDALDAMPSVLREGKAVKIREIIFNKFSTICEVISEINGYQTIGIICPTTQEAVKLSSLWSTYTKNVKEEQFKITFLPVELAGGTEFDVVIITDLDRYNRSNPEEARLLYTAITRAVHELYLLYANDFSDSKIASRSKINRFKCRQ</sequence>
<dbReference type="GO" id="GO:0043138">
    <property type="term" value="F:3'-5' DNA helicase activity"/>
    <property type="evidence" value="ECO:0007669"/>
    <property type="project" value="TreeGrafter"/>
</dbReference>
<dbReference type="InterPro" id="IPR000212">
    <property type="entry name" value="DNA_helicase_UvrD/REP"/>
</dbReference>
<keyword evidence="1 5" id="KW-0547">Nucleotide-binding</keyword>
<evidence type="ECO:0000256" key="4">
    <source>
        <dbReference type="ARBA" id="ARBA00022840"/>
    </source>
</evidence>
<dbReference type="Gene3D" id="3.40.50.300">
    <property type="entry name" value="P-loop containing nucleotide triphosphate hydrolases"/>
    <property type="match status" value="2"/>
</dbReference>
<evidence type="ECO:0000259" key="7">
    <source>
        <dbReference type="PROSITE" id="PS51198"/>
    </source>
</evidence>
<dbReference type="EC" id="3.6.4.12" evidence="8"/>
<dbReference type="RefSeq" id="WP_156274840.1">
    <property type="nucleotide sequence ID" value="NZ_CP046244.1"/>
</dbReference>
<keyword evidence="9" id="KW-1185">Reference proteome</keyword>
<name>A0A6I5ZTN4_9FIRM</name>
<evidence type="ECO:0000256" key="1">
    <source>
        <dbReference type="ARBA" id="ARBA00022741"/>
    </source>
</evidence>
<feature type="binding site" evidence="5">
    <location>
        <begin position="217"/>
        <end position="224"/>
    </location>
    <ligand>
        <name>ATP</name>
        <dbReference type="ChEBI" id="CHEBI:30616"/>
    </ligand>
</feature>
<dbReference type="PANTHER" id="PTHR11070:SF17">
    <property type="entry name" value="DNA HELICASE IV"/>
    <property type="match status" value="1"/>
</dbReference>
<keyword evidence="3 5" id="KW-0347">Helicase</keyword>
<dbReference type="EMBL" id="CP046244">
    <property type="protein sequence ID" value="QGP93433.1"/>
    <property type="molecule type" value="Genomic_DNA"/>
</dbReference>
<evidence type="ECO:0000256" key="6">
    <source>
        <dbReference type="SAM" id="Coils"/>
    </source>
</evidence>
<dbReference type="AlphaFoldDB" id="A0A6I5ZTN4"/>
<dbReference type="GO" id="GO:0000725">
    <property type="term" value="P:recombinational repair"/>
    <property type="evidence" value="ECO:0007669"/>
    <property type="project" value="TreeGrafter"/>
</dbReference>
<reference evidence="8 9" key="1">
    <citation type="submission" date="2019-11" db="EMBL/GenBank/DDBJ databases">
        <title>Genome sequence of Moorella glycerini DSM11254.</title>
        <authorList>
            <person name="Poehlein A."/>
            <person name="Boeer T."/>
            <person name="Daniel R."/>
        </authorList>
    </citation>
    <scope>NUCLEOTIDE SEQUENCE [LARGE SCALE GENOMIC DNA]</scope>
    <source>
        <strain evidence="8 9">DSM 11254</strain>
    </source>
</reference>
<evidence type="ECO:0000313" key="8">
    <source>
        <dbReference type="EMBL" id="QGP93433.1"/>
    </source>
</evidence>
<dbReference type="Proteomes" id="UP000425916">
    <property type="component" value="Chromosome"/>
</dbReference>
<dbReference type="InterPro" id="IPR027785">
    <property type="entry name" value="UvrD-like_helicase_C"/>
</dbReference>
<feature type="coiled-coil region" evidence="6">
    <location>
        <begin position="6"/>
        <end position="36"/>
    </location>
</feature>